<dbReference type="InterPro" id="IPR050561">
    <property type="entry name" value="PTP"/>
</dbReference>
<sequence>MSQRTNDLSEAFEFIPGRLYYVPLRSKPVRQKKAAFFSIDDELVYWNFFKDFGPLNLGQLFRFCQILNELLADPKLRGKCIYYYSSSNSQKRANAAFLISCYAMIYLGRTPEEAYAPFINVHPPFPPFHDATPFECTYKLSVLDCLQGVYKAMQHNFFNFSTFDVEEYEHFEQVEAGDLNWIMPNKFLAFAGPHDRRMRTREGYDTLTPEHYIPYFKRRNVTLVIRLNRKCYDEKRFERAGIRHLDLVYPDGTCPPDHILKRFIEACENNDGAIAVHCKAGLGRTGTCIGAYIMKHFGMTAAETIGWIRVCRPGSIIGPQQQFMEHMEPIMRHEGKRFQQRGGLGLGGNPGGHLHAGRKGLTQSFDFESKNELKEADAPSQGDFLRSKKGPGNTHKNDHWTLMQSAQLSPPQHHFH</sequence>
<dbReference type="EC" id="3.1.3.48" evidence="2"/>
<organism evidence="10 11">
    <name type="scientific">Hondaea fermentalgiana</name>
    <dbReference type="NCBI Taxonomy" id="2315210"/>
    <lineage>
        <taxon>Eukaryota</taxon>
        <taxon>Sar</taxon>
        <taxon>Stramenopiles</taxon>
        <taxon>Bigyra</taxon>
        <taxon>Labyrinthulomycetes</taxon>
        <taxon>Thraustochytrida</taxon>
        <taxon>Thraustochytriidae</taxon>
        <taxon>Hondaea</taxon>
    </lineage>
</organism>
<dbReference type="InterPro" id="IPR003595">
    <property type="entry name" value="Tyr_Pase_cat"/>
</dbReference>
<dbReference type="InterPro" id="IPR020422">
    <property type="entry name" value="TYR_PHOSPHATASE_DUAL_dom"/>
</dbReference>
<keyword evidence="4" id="KW-0378">Hydrolase</keyword>
<dbReference type="PROSITE" id="PS50054">
    <property type="entry name" value="TYR_PHOSPHATASE_DUAL"/>
    <property type="match status" value="1"/>
</dbReference>
<dbReference type="CDD" id="cd17657">
    <property type="entry name" value="CDC14_N"/>
    <property type="match status" value="1"/>
</dbReference>
<dbReference type="EMBL" id="BEYU01000047">
    <property type="protein sequence ID" value="GBG28720.1"/>
    <property type="molecule type" value="Genomic_DNA"/>
</dbReference>
<evidence type="ECO:0000256" key="6">
    <source>
        <dbReference type="ARBA" id="ARBA00023306"/>
    </source>
</evidence>
<evidence type="ECO:0000256" key="7">
    <source>
        <dbReference type="SAM" id="MobiDB-lite"/>
    </source>
</evidence>
<feature type="domain" description="Tyrosine-protein phosphatase" evidence="8">
    <location>
        <begin position="177"/>
        <end position="336"/>
    </location>
</feature>
<keyword evidence="11" id="KW-1185">Reference proteome</keyword>
<dbReference type="InterPro" id="IPR044506">
    <property type="entry name" value="CDC14_C"/>
</dbReference>
<evidence type="ECO:0000259" key="8">
    <source>
        <dbReference type="PROSITE" id="PS50054"/>
    </source>
</evidence>
<dbReference type="InterPro" id="IPR016130">
    <property type="entry name" value="Tyr_Pase_AS"/>
</dbReference>
<dbReference type="InterPro" id="IPR000340">
    <property type="entry name" value="Dual-sp_phosphatase_cat-dom"/>
</dbReference>
<dbReference type="SMART" id="SM00195">
    <property type="entry name" value="DSPc"/>
    <property type="match status" value="1"/>
</dbReference>
<dbReference type="GO" id="GO:0051301">
    <property type="term" value="P:cell division"/>
    <property type="evidence" value="ECO:0007669"/>
    <property type="project" value="UniProtKB-KW"/>
</dbReference>
<keyword evidence="6" id="KW-0131">Cell cycle</keyword>
<dbReference type="AlphaFoldDB" id="A0A2R5GCL2"/>
<reference evidence="10 11" key="1">
    <citation type="submission" date="2017-12" db="EMBL/GenBank/DDBJ databases">
        <title>Sequencing, de novo assembly and annotation of complete genome of a new Thraustochytrid species, strain FCC1311.</title>
        <authorList>
            <person name="Sedici K."/>
            <person name="Godart F."/>
            <person name="Aiese Cigliano R."/>
            <person name="Sanseverino W."/>
            <person name="Barakat M."/>
            <person name="Ortet P."/>
            <person name="Marechal E."/>
            <person name="Cagnac O."/>
            <person name="Amato A."/>
        </authorList>
    </citation>
    <scope>NUCLEOTIDE SEQUENCE [LARGE SCALE GENOMIC DNA]</scope>
</reference>
<dbReference type="PROSITE" id="PS00383">
    <property type="entry name" value="TYR_PHOSPHATASE_1"/>
    <property type="match status" value="1"/>
</dbReference>
<proteinExistence type="inferred from homology"/>
<dbReference type="Proteomes" id="UP000241890">
    <property type="component" value="Unassembled WGS sequence"/>
</dbReference>
<evidence type="ECO:0000256" key="4">
    <source>
        <dbReference type="ARBA" id="ARBA00022801"/>
    </source>
</evidence>
<keyword evidence="5" id="KW-0904">Protein phosphatase</keyword>
<comment type="similarity">
    <text evidence="1">Belongs to the protein-tyrosine phosphatase family. Non-receptor class CDC14 subfamily.</text>
</comment>
<evidence type="ECO:0000313" key="10">
    <source>
        <dbReference type="EMBL" id="GBG28720.1"/>
    </source>
</evidence>
<evidence type="ECO:0000256" key="1">
    <source>
        <dbReference type="ARBA" id="ARBA00007315"/>
    </source>
</evidence>
<accession>A0A2R5GCL2</accession>
<dbReference type="Pfam" id="PF00782">
    <property type="entry name" value="DSPc"/>
    <property type="match status" value="1"/>
</dbReference>
<name>A0A2R5GCL2_9STRA</name>
<dbReference type="CDD" id="cd14499">
    <property type="entry name" value="CDC14_C"/>
    <property type="match status" value="1"/>
</dbReference>
<dbReference type="Pfam" id="PF14671">
    <property type="entry name" value="DSPn"/>
    <property type="match status" value="1"/>
</dbReference>
<evidence type="ECO:0000313" key="11">
    <source>
        <dbReference type="Proteomes" id="UP000241890"/>
    </source>
</evidence>
<feature type="region of interest" description="Disordered" evidence="7">
    <location>
        <begin position="371"/>
        <end position="398"/>
    </location>
</feature>
<dbReference type="InterPro" id="IPR029021">
    <property type="entry name" value="Prot-tyrosine_phosphatase-like"/>
</dbReference>
<dbReference type="FunFam" id="3.90.190.10:FF:000006">
    <property type="entry name" value="Dual specificity protein phosphatase CDC14B"/>
    <property type="match status" value="1"/>
</dbReference>
<dbReference type="InParanoid" id="A0A2R5GCL2"/>
<feature type="domain" description="Tyrosine specific protein phosphatases" evidence="9">
    <location>
        <begin position="261"/>
        <end position="323"/>
    </location>
</feature>
<dbReference type="PANTHER" id="PTHR23339">
    <property type="entry name" value="TYROSINE SPECIFIC PROTEIN PHOSPHATASE AND DUAL SPECIFICITY PROTEIN PHOSPHATASE"/>
    <property type="match status" value="1"/>
</dbReference>
<gene>
    <name evidence="10" type="ORF">FCC1311_049412</name>
</gene>
<evidence type="ECO:0000259" key="9">
    <source>
        <dbReference type="PROSITE" id="PS50056"/>
    </source>
</evidence>
<evidence type="ECO:0000256" key="3">
    <source>
        <dbReference type="ARBA" id="ARBA00022618"/>
    </source>
</evidence>
<dbReference type="GO" id="GO:0004725">
    <property type="term" value="F:protein tyrosine phosphatase activity"/>
    <property type="evidence" value="ECO:0007669"/>
    <property type="project" value="UniProtKB-EC"/>
</dbReference>
<dbReference type="InterPro" id="IPR029260">
    <property type="entry name" value="DSPn"/>
</dbReference>
<evidence type="ECO:0000256" key="5">
    <source>
        <dbReference type="ARBA" id="ARBA00022912"/>
    </source>
</evidence>
<dbReference type="Gene3D" id="3.90.190.10">
    <property type="entry name" value="Protein tyrosine phosphatase superfamily"/>
    <property type="match status" value="2"/>
</dbReference>
<dbReference type="SUPFAM" id="SSF52799">
    <property type="entry name" value="(Phosphotyrosine protein) phosphatases II"/>
    <property type="match status" value="2"/>
</dbReference>
<dbReference type="SMART" id="SM00404">
    <property type="entry name" value="PTPc_motif"/>
    <property type="match status" value="1"/>
</dbReference>
<dbReference type="OrthoDB" id="266663at2759"/>
<protein>
    <recommendedName>
        <fullName evidence="2">protein-tyrosine-phosphatase</fullName>
        <ecNumber evidence="2">3.1.3.48</ecNumber>
    </recommendedName>
</protein>
<dbReference type="PROSITE" id="PS50056">
    <property type="entry name" value="TYR_PHOSPHATASE_2"/>
    <property type="match status" value="1"/>
</dbReference>
<keyword evidence="3" id="KW-0132">Cell division</keyword>
<comment type="caution">
    <text evidence="10">The sequence shown here is derived from an EMBL/GenBank/DDBJ whole genome shotgun (WGS) entry which is preliminary data.</text>
</comment>
<dbReference type="InterPro" id="IPR000387">
    <property type="entry name" value="Tyr_Pase_dom"/>
</dbReference>
<evidence type="ECO:0000256" key="2">
    <source>
        <dbReference type="ARBA" id="ARBA00013064"/>
    </source>
</evidence>